<dbReference type="GO" id="GO:0045259">
    <property type="term" value="C:proton-transporting ATP synthase complex"/>
    <property type="evidence" value="ECO:0007669"/>
    <property type="project" value="UniProtKB-KW"/>
</dbReference>
<dbReference type="AlphaFoldDB" id="A0A6I1FGT2"/>
<gene>
    <name evidence="8" type="primary">atpH</name>
    <name evidence="9" type="ORF">F9802_06860</name>
</gene>
<dbReference type="PROSITE" id="PS00389">
    <property type="entry name" value="ATPASE_DELTA"/>
    <property type="match status" value="1"/>
</dbReference>
<dbReference type="PANTHER" id="PTHR11910">
    <property type="entry name" value="ATP SYNTHASE DELTA CHAIN"/>
    <property type="match status" value="1"/>
</dbReference>
<comment type="caution">
    <text evidence="9">The sequence shown here is derived from an EMBL/GenBank/DDBJ whole genome shotgun (WGS) entry which is preliminary data.</text>
</comment>
<keyword evidence="6 8" id="KW-0139">CF(1)</keyword>
<dbReference type="NCBIfam" id="TIGR01145">
    <property type="entry name" value="ATP_synt_delta"/>
    <property type="match status" value="1"/>
</dbReference>
<dbReference type="Proteomes" id="UP000429595">
    <property type="component" value="Unassembled WGS sequence"/>
</dbReference>
<dbReference type="Pfam" id="PF00213">
    <property type="entry name" value="OSCP"/>
    <property type="match status" value="1"/>
</dbReference>
<evidence type="ECO:0000313" key="10">
    <source>
        <dbReference type="Proteomes" id="UP000429595"/>
    </source>
</evidence>
<dbReference type="InterPro" id="IPR000711">
    <property type="entry name" value="ATPase_OSCP/dsu"/>
</dbReference>
<dbReference type="GO" id="GO:0046933">
    <property type="term" value="F:proton-transporting ATP synthase activity, rotational mechanism"/>
    <property type="evidence" value="ECO:0007669"/>
    <property type="project" value="UniProtKB-UniRule"/>
</dbReference>
<evidence type="ECO:0000256" key="3">
    <source>
        <dbReference type="ARBA" id="ARBA00022781"/>
    </source>
</evidence>
<dbReference type="EMBL" id="WEIO01000003">
    <property type="protein sequence ID" value="KAB7707466.1"/>
    <property type="molecule type" value="Genomic_DNA"/>
</dbReference>
<keyword evidence="2 8" id="KW-0813">Transport</keyword>
<evidence type="ECO:0000256" key="4">
    <source>
        <dbReference type="ARBA" id="ARBA00023065"/>
    </source>
</evidence>
<evidence type="ECO:0000256" key="5">
    <source>
        <dbReference type="ARBA" id="ARBA00023136"/>
    </source>
</evidence>
<dbReference type="HAMAP" id="MF_01416">
    <property type="entry name" value="ATP_synth_delta_bact"/>
    <property type="match status" value="1"/>
</dbReference>
<name>A0A6I1FGT2_9BACI</name>
<comment type="function">
    <text evidence="8">This protein is part of the stalk that links CF(0) to CF(1). It either transmits conformational changes from CF(0) to CF(1) or is implicated in proton conduction.</text>
</comment>
<dbReference type="InterPro" id="IPR026015">
    <property type="entry name" value="ATP_synth_OSCP/delta_N_sf"/>
</dbReference>
<dbReference type="SUPFAM" id="SSF47928">
    <property type="entry name" value="N-terminal domain of the delta subunit of the F1F0-ATP synthase"/>
    <property type="match status" value="1"/>
</dbReference>
<evidence type="ECO:0000313" key="9">
    <source>
        <dbReference type="EMBL" id="KAB7707466.1"/>
    </source>
</evidence>
<proteinExistence type="inferred from homology"/>
<dbReference type="InterPro" id="IPR020781">
    <property type="entry name" value="ATPase_OSCP/d_CS"/>
</dbReference>
<organism evidence="9 10">
    <name type="scientific">Bacillus aerolatus</name>
    <dbReference type="NCBI Taxonomy" id="2653354"/>
    <lineage>
        <taxon>Bacteria</taxon>
        <taxon>Bacillati</taxon>
        <taxon>Bacillota</taxon>
        <taxon>Bacilli</taxon>
        <taxon>Bacillales</taxon>
        <taxon>Bacillaceae</taxon>
        <taxon>Bacillus</taxon>
    </lineage>
</organism>
<comment type="subcellular location">
    <subcellularLocation>
        <location evidence="8">Cell membrane</location>
        <topology evidence="8">Peripheral membrane protein</topology>
    </subcellularLocation>
    <subcellularLocation>
        <location evidence="1">Membrane</location>
    </subcellularLocation>
</comment>
<sequence>MSNSAVAKRYALALLEIAKEHQQLQLIEEELRVVKTVFQENKELLLLLESPKLTIQEKKELLKSAFSEASTYVVNTLMILTERHREEYITDVADAYIELANAERGIADATVESVRPLTEAETTQISAQFAGKVGKQALRITNIVDPALLGGLKVRIGNRIFDGSLRGKLNRLEKQLVAK</sequence>
<keyword evidence="5 8" id="KW-0472">Membrane</keyword>
<comment type="similarity">
    <text evidence="8">Belongs to the ATPase delta chain family.</text>
</comment>
<keyword evidence="10" id="KW-1185">Reference proteome</keyword>
<keyword evidence="3 8" id="KW-0375">Hydrogen ion transport</keyword>
<dbReference type="GO" id="GO:0005886">
    <property type="term" value="C:plasma membrane"/>
    <property type="evidence" value="ECO:0007669"/>
    <property type="project" value="UniProtKB-SubCell"/>
</dbReference>
<accession>A0A6I1FGT2</accession>
<evidence type="ECO:0000256" key="6">
    <source>
        <dbReference type="ARBA" id="ARBA00023196"/>
    </source>
</evidence>
<reference evidence="9 10" key="1">
    <citation type="submission" date="2019-10" db="EMBL/GenBank/DDBJ databases">
        <title>Bacillus aerolatum sp. nov., isolated from bioaerosol of sport playgrounds.</title>
        <authorList>
            <person name="Chen P."/>
            <person name="Zhang G."/>
        </authorList>
    </citation>
    <scope>NUCLEOTIDE SEQUENCE [LARGE SCALE GENOMIC DNA]</scope>
    <source>
        <strain evidence="9 10">CX253</strain>
    </source>
</reference>
<dbReference type="NCBIfam" id="NF004403">
    <property type="entry name" value="PRK05758.2-4"/>
    <property type="match status" value="1"/>
</dbReference>
<keyword evidence="8" id="KW-1003">Cell membrane</keyword>
<dbReference type="Gene3D" id="1.10.520.20">
    <property type="entry name" value="N-terminal domain of the delta subunit of the F1F0-ATP synthase"/>
    <property type="match status" value="1"/>
</dbReference>
<evidence type="ECO:0000256" key="1">
    <source>
        <dbReference type="ARBA" id="ARBA00004370"/>
    </source>
</evidence>
<comment type="function">
    <text evidence="8">F(1)F(0) ATP synthase produces ATP from ADP in the presence of a proton or sodium gradient. F-type ATPases consist of two structural domains, F(1) containing the extramembraneous catalytic core and F(0) containing the membrane proton channel, linked together by a central stalk and a peripheral stalk. During catalysis, ATP synthesis in the catalytic domain of F(1) is coupled via a rotary mechanism of the central stalk subunits to proton translocation.</text>
</comment>
<keyword evidence="4 8" id="KW-0406">Ion transport</keyword>
<evidence type="ECO:0000256" key="7">
    <source>
        <dbReference type="ARBA" id="ARBA00023310"/>
    </source>
</evidence>
<dbReference type="RefSeq" id="WP_152150430.1">
    <property type="nucleotide sequence ID" value="NZ_WEIO01000003.1"/>
</dbReference>
<evidence type="ECO:0000256" key="8">
    <source>
        <dbReference type="HAMAP-Rule" id="MF_01416"/>
    </source>
</evidence>
<dbReference type="PRINTS" id="PR00125">
    <property type="entry name" value="ATPASEDELTA"/>
</dbReference>
<protein>
    <recommendedName>
        <fullName evidence="8">ATP synthase subunit delta</fullName>
    </recommendedName>
    <alternativeName>
        <fullName evidence="8">ATP synthase F(1) sector subunit delta</fullName>
    </alternativeName>
    <alternativeName>
        <fullName evidence="8">F-type ATPase subunit delta</fullName>
        <shortName evidence="8">F-ATPase subunit delta</shortName>
    </alternativeName>
</protein>
<keyword evidence="7 8" id="KW-0066">ATP synthesis</keyword>
<evidence type="ECO:0000256" key="2">
    <source>
        <dbReference type="ARBA" id="ARBA00022448"/>
    </source>
</evidence>